<evidence type="ECO:0000256" key="2">
    <source>
        <dbReference type="ARBA" id="ARBA00022475"/>
    </source>
</evidence>
<organism evidence="7 9">
    <name type="scientific">Legionella qingyii</name>
    <dbReference type="NCBI Taxonomy" id="2184757"/>
    <lineage>
        <taxon>Bacteria</taxon>
        <taxon>Pseudomonadati</taxon>
        <taxon>Pseudomonadota</taxon>
        <taxon>Gammaproteobacteria</taxon>
        <taxon>Legionellales</taxon>
        <taxon>Legionellaceae</taxon>
        <taxon>Legionella</taxon>
    </lineage>
</organism>
<reference evidence="8 10" key="2">
    <citation type="submission" date="2018-12" db="EMBL/GenBank/DDBJ databases">
        <title>Legionella sp,whole genome shotgun sequence.</title>
        <authorList>
            <person name="Wu H."/>
        </authorList>
    </citation>
    <scope>NUCLEOTIDE SEQUENCE [LARGE SCALE GENOMIC DNA]</scope>
    <source>
        <strain evidence="10">km489</strain>
        <strain evidence="8">Km489</strain>
    </source>
</reference>
<feature type="transmembrane region" description="Helical" evidence="6">
    <location>
        <begin position="240"/>
        <end position="258"/>
    </location>
</feature>
<keyword evidence="3 6" id="KW-0812">Transmembrane</keyword>
<feature type="transmembrane region" description="Helical" evidence="6">
    <location>
        <begin position="29"/>
        <end position="52"/>
    </location>
</feature>
<accession>A0A317TZX8</accession>
<keyword evidence="4 6" id="KW-1133">Transmembrane helix</keyword>
<keyword evidence="10" id="KW-1185">Reference proteome</keyword>
<name>A0A317TZX8_9GAMM</name>
<proteinExistence type="predicted"/>
<reference evidence="7 9" key="1">
    <citation type="submission" date="2018-05" db="EMBL/GenBank/DDBJ databases">
        <title>Legionella qingyii sp.nov., whole genome shotgun sequence.</title>
        <authorList>
            <person name="Wu H."/>
            <person name="Zhu Q."/>
            <person name="Hu C."/>
        </authorList>
    </citation>
    <scope>NUCLEOTIDE SEQUENCE [LARGE SCALE GENOMIC DNA]</scope>
    <source>
        <strain evidence="7 9">HEB18</strain>
    </source>
</reference>
<evidence type="ECO:0000256" key="1">
    <source>
        <dbReference type="ARBA" id="ARBA00004651"/>
    </source>
</evidence>
<dbReference type="GO" id="GO:0005886">
    <property type="term" value="C:plasma membrane"/>
    <property type="evidence" value="ECO:0007669"/>
    <property type="project" value="UniProtKB-SubCell"/>
</dbReference>
<dbReference type="PANTHER" id="PTHR30213">
    <property type="entry name" value="INNER MEMBRANE PROTEIN YHJD"/>
    <property type="match status" value="1"/>
</dbReference>
<evidence type="ECO:0000313" key="10">
    <source>
        <dbReference type="Proteomes" id="UP000287374"/>
    </source>
</evidence>
<evidence type="ECO:0000256" key="6">
    <source>
        <dbReference type="SAM" id="Phobius"/>
    </source>
</evidence>
<dbReference type="InterPro" id="IPR017039">
    <property type="entry name" value="Virul_fac_BrkB"/>
</dbReference>
<dbReference type="OrthoDB" id="9797028at2"/>
<evidence type="ECO:0000256" key="3">
    <source>
        <dbReference type="ARBA" id="ARBA00022692"/>
    </source>
</evidence>
<dbReference type="Proteomes" id="UP000287374">
    <property type="component" value="Unassembled WGS sequence"/>
</dbReference>
<dbReference type="PANTHER" id="PTHR30213:SF1">
    <property type="entry name" value="INNER MEMBRANE PROTEIN YHJD"/>
    <property type="match status" value="1"/>
</dbReference>
<dbReference type="Pfam" id="PF03631">
    <property type="entry name" value="Virul_fac_BrkB"/>
    <property type="match status" value="1"/>
</dbReference>
<feature type="transmembrane region" description="Helical" evidence="6">
    <location>
        <begin position="176"/>
        <end position="199"/>
    </location>
</feature>
<evidence type="ECO:0000313" key="8">
    <source>
        <dbReference type="EMBL" id="RUR18966.1"/>
    </source>
</evidence>
<protein>
    <submittedName>
        <fullName evidence="7">Ribonuclease BN</fullName>
    </submittedName>
    <submittedName>
        <fullName evidence="8">YihY/virulence factor BrkB family protein</fullName>
    </submittedName>
</protein>
<evidence type="ECO:0000313" key="7">
    <source>
        <dbReference type="EMBL" id="PWY54006.1"/>
    </source>
</evidence>
<evidence type="ECO:0000313" key="9">
    <source>
        <dbReference type="Proteomes" id="UP000247152"/>
    </source>
</evidence>
<feature type="transmembrane region" description="Helical" evidence="6">
    <location>
        <begin position="211"/>
        <end position="234"/>
    </location>
</feature>
<sequence>MILMSSWGFLKELFNNWNQDRISSKAAALAYYMLFSLAPILLICISILGIVFGEEASRGQILSQTSDLIGREPTLQIQEIIQNASKPSNSLVTKITSFIILLFSASGVFTEIQVGLNEIWGVKINPNRGWFTTLKSRFFSYVIVLGVAFLLLISLILSAFLALIGNYLNYFVGTSILMDLIISHLLSFFLITLLFAMTFKVLPDVILKWRDVWLGALITSVLFSCGKIFIELYLIQFHKFSVFGAAGSIIIILIWMFYSSQIFFIGVEITKILFINEGKQIVITRNSLKENQVN</sequence>
<dbReference type="PIRSF" id="PIRSF035875">
    <property type="entry name" value="RNase_BN"/>
    <property type="match status" value="1"/>
</dbReference>
<evidence type="ECO:0000256" key="5">
    <source>
        <dbReference type="ARBA" id="ARBA00023136"/>
    </source>
</evidence>
<evidence type="ECO:0000256" key="4">
    <source>
        <dbReference type="ARBA" id="ARBA00022989"/>
    </source>
</evidence>
<dbReference type="EMBL" id="QHJG01000050">
    <property type="protein sequence ID" value="PWY54006.1"/>
    <property type="molecule type" value="Genomic_DNA"/>
</dbReference>
<dbReference type="AlphaFoldDB" id="A0A317TZX8"/>
<comment type="subcellular location">
    <subcellularLocation>
        <location evidence="1">Cell membrane</location>
        <topology evidence="1">Multi-pass membrane protein</topology>
    </subcellularLocation>
</comment>
<feature type="transmembrane region" description="Helical" evidence="6">
    <location>
        <begin position="138"/>
        <end position="164"/>
    </location>
</feature>
<dbReference type="NCBIfam" id="TIGR00765">
    <property type="entry name" value="yihY_not_rbn"/>
    <property type="match status" value="1"/>
</dbReference>
<feature type="transmembrane region" description="Helical" evidence="6">
    <location>
        <begin position="95"/>
        <end position="117"/>
    </location>
</feature>
<keyword evidence="5 6" id="KW-0472">Membrane</keyword>
<dbReference type="RefSeq" id="WP_110144129.1">
    <property type="nucleotide sequence ID" value="NZ_QHJG01000050.1"/>
</dbReference>
<dbReference type="Proteomes" id="UP000247152">
    <property type="component" value="Unassembled WGS sequence"/>
</dbReference>
<gene>
    <name evidence="7" type="ORF">DGG96_19390</name>
    <name evidence="8" type="ORF">ELY20_16120</name>
</gene>
<comment type="caution">
    <text evidence="7">The sequence shown here is derived from an EMBL/GenBank/DDBJ whole genome shotgun (WGS) entry which is preliminary data.</text>
</comment>
<keyword evidence="2" id="KW-1003">Cell membrane</keyword>
<dbReference type="EMBL" id="RZGX01000032">
    <property type="protein sequence ID" value="RUR18966.1"/>
    <property type="molecule type" value="Genomic_DNA"/>
</dbReference>